<name>A0AAD7NHL8_9AGAR</name>
<dbReference type="InterPro" id="IPR054293">
    <property type="entry name" value="DUF7029"/>
</dbReference>
<dbReference type="Proteomes" id="UP001215598">
    <property type="component" value="Unassembled WGS sequence"/>
</dbReference>
<dbReference type="Pfam" id="PF22974">
    <property type="entry name" value="DUF7029"/>
    <property type="match status" value="1"/>
</dbReference>
<organism evidence="2 3">
    <name type="scientific">Mycena metata</name>
    <dbReference type="NCBI Taxonomy" id="1033252"/>
    <lineage>
        <taxon>Eukaryota</taxon>
        <taxon>Fungi</taxon>
        <taxon>Dikarya</taxon>
        <taxon>Basidiomycota</taxon>
        <taxon>Agaricomycotina</taxon>
        <taxon>Agaricomycetes</taxon>
        <taxon>Agaricomycetidae</taxon>
        <taxon>Agaricales</taxon>
        <taxon>Marasmiineae</taxon>
        <taxon>Mycenaceae</taxon>
        <taxon>Mycena</taxon>
    </lineage>
</organism>
<proteinExistence type="predicted"/>
<sequence length="114" mass="12693">TIHVAKYPLVSLDKSDLASATCNYASNTMTVSFHDEEAYTVASKDWSTHPGGLVVISYILGCGKGVDTLERSFHFVSSMQLRRAERQIVCKISPRKLTDVAHPDHDIGIRVKRF</sequence>
<evidence type="ECO:0000313" key="2">
    <source>
        <dbReference type="EMBL" id="KAJ7760348.1"/>
    </source>
</evidence>
<feature type="non-terminal residue" evidence="2">
    <location>
        <position position="114"/>
    </location>
</feature>
<feature type="domain" description="DUF7029" evidence="1">
    <location>
        <begin position="6"/>
        <end position="103"/>
    </location>
</feature>
<evidence type="ECO:0000313" key="3">
    <source>
        <dbReference type="Proteomes" id="UP001215598"/>
    </source>
</evidence>
<accession>A0AAD7NHL8</accession>
<keyword evidence="3" id="KW-1185">Reference proteome</keyword>
<gene>
    <name evidence="2" type="ORF">B0H16DRAFT_1258474</name>
</gene>
<dbReference type="AlphaFoldDB" id="A0AAD7NHL8"/>
<feature type="non-terminal residue" evidence="2">
    <location>
        <position position="1"/>
    </location>
</feature>
<protein>
    <recommendedName>
        <fullName evidence="1">DUF7029 domain-containing protein</fullName>
    </recommendedName>
</protein>
<evidence type="ECO:0000259" key="1">
    <source>
        <dbReference type="Pfam" id="PF22974"/>
    </source>
</evidence>
<reference evidence="2" key="1">
    <citation type="submission" date="2023-03" db="EMBL/GenBank/DDBJ databases">
        <title>Massive genome expansion in bonnet fungi (Mycena s.s.) driven by repeated elements and novel gene families across ecological guilds.</title>
        <authorList>
            <consortium name="Lawrence Berkeley National Laboratory"/>
            <person name="Harder C.B."/>
            <person name="Miyauchi S."/>
            <person name="Viragh M."/>
            <person name="Kuo A."/>
            <person name="Thoen E."/>
            <person name="Andreopoulos B."/>
            <person name="Lu D."/>
            <person name="Skrede I."/>
            <person name="Drula E."/>
            <person name="Henrissat B."/>
            <person name="Morin E."/>
            <person name="Kohler A."/>
            <person name="Barry K."/>
            <person name="LaButti K."/>
            <person name="Morin E."/>
            <person name="Salamov A."/>
            <person name="Lipzen A."/>
            <person name="Mereny Z."/>
            <person name="Hegedus B."/>
            <person name="Baldrian P."/>
            <person name="Stursova M."/>
            <person name="Weitz H."/>
            <person name="Taylor A."/>
            <person name="Grigoriev I.V."/>
            <person name="Nagy L.G."/>
            <person name="Martin F."/>
            <person name="Kauserud H."/>
        </authorList>
    </citation>
    <scope>NUCLEOTIDE SEQUENCE</scope>
    <source>
        <strain evidence="2">CBHHK182m</strain>
    </source>
</reference>
<dbReference type="EMBL" id="JARKIB010000037">
    <property type="protein sequence ID" value="KAJ7760348.1"/>
    <property type="molecule type" value="Genomic_DNA"/>
</dbReference>
<comment type="caution">
    <text evidence="2">The sequence shown here is derived from an EMBL/GenBank/DDBJ whole genome shotgun (WGS) entry which is preliminary data.</text>
</comment>